<proteinExistence type="predicted"/>
<dbReference type="RefSeq" id="WP_073037179.1">
    <property type="nucleotide sequence ID" value="NZ_FQVB01000007.1"/>
</dbReference>
<gene>
    <name evidence="3" type="ORF">SAMN02745206_00793</name>
</gene>
<feature type="region of interest" description="Disordered" evidence="1">
    <location>
        <begin position="33"/>
        <end position="66"/>
    </location>
</feature>
<feature type="signal peptide" evidence="2">
    <location>
        <begin position="1"/>
        <end position="24"/>
    </location>
</feature>
<evidence type="ECO:0008006" key="5">
    <source>
        <dbReference type="Google" id="ProtNLM"/>
    </source>
</evidence>
<keyword evidence="2" id="KW-0732">Signal</keyword>
<feature type="chain" id="PRO_5012251399" description="LTXXQ motif family protein" evidence="2">
    <location>
        <begin position="25"/>
        <end position="121"/>
    </location>
</feature>
<dbReference type="Proteomes" id="UP000184076">
    <property type="component" value="Unassembled WGS sequence"/>
</dbReference>
<keyword evidence="4" id="KW-1185">Reference proteome</keyword>
<name>A0A1M4W742_9BACT</name>
<dbReference type="EMBL" id="FQVB01000007">
    <property type="protein sequence ID" value="SHE77019.1"/>
    <property type="molecule type" value="Genomic_DNA"/>
</dbReference>
<evidence type="ECO:0000313" key="3">
    <source>
        <dbReference type="EMBL" id="SHE77019.1"/>
    </source>
</evidence>
<organism evidence="3 4">
    <name type="scientific">Desulfacinum infernum DSM 9756</name>
    <dbReference type="NCBI Taxonomy" id="1121391"/>
    <lineage>
        <taxon>Bacteria</taxon>
        <taxon>Pseudomonadati</taxon>
        <taxon>Thermodesulfobacteriota</taxon>
        <taxon>Syntrophobacteria</taxon>
        <taxon>Syntrophobacterales</taxon>
        <taxon>Syntrophobacteraceae</taxon>
        <taxon>Desulfacinum</taxon>
    </lineage>
</organism>
<protein>
    <recommendedName>
        <fullName evidence="5">LTXXQ motif family protein</fullName>
    </recommendedName>
</protein>
<reference evidence="4" key="1">
    <citation type="submission" date="2016-11" db="EMBL/GenBank/DDBJ databases">
        <authorList>
            <person name="Varghese N."/>
            <person name="Submissions S."/>
        </authorList>
    </citation>
    <scope>NUCLEOTIDE SEQUENCE [LARGE SCALE GENOMIC DNA]</scope>
    <source>
        <strain evidence="4">DSM 9756</strain>
    </source>
</reference>
<evidence type="ECO:0000256" key="2">
    <source>
        <dbReference type="SAM" id="SignalP"/>
    </source>
</evidence>
<accession>A0A1M4W742</accession>
<evidence type="ECO:0000256" key="1">
    <source>
        <dbReference type="SAM" id="MobiDB-lite"/>
    </source>
</evidence>
<dbReference type="AlphaFoldDB" id="A0A1M4W742"/>
<dbReference type="STRING" id="1121391.SAMN02745206_00793"/>
<sequence>MKAATLIGTLLLCLPMFFSPWTRAGELRPYQLPSQQYHGPYRQSPVQSLPTPSTAPSPREPQVDPQVYEDFRNHALRLTPEQREDLRRALTSKLEQAKRRGTPAEVRHYETLLRTLQTTSP</sequence>
<evidence type="ECO:0000313" key="4">
    <source>
        <dbReference type="Proteomes" id="UP000184076"/>
    </source>
</evidence>